<name>A0A7L5AH00_9MICO</name>
<dbReference type="InterPro" id="IPR050063">
    <property type="entry name" value="Ribosomal_protein_uL29"/>
</dbReference>
<dbReference type="PANTHER" id="PTHR10916:SF0">
    <property type="entry name" value="LARGE RIBOSOMAL SUBUNIT PROTEIN UL29C"/>
    <property type="match status" value="1"/>
</dbReference>
<protein>
    <recommendedName>
        <fullName evidence="4 5">Large ribosomal subunit protein uL29</fullName>
    </recommendedName>
</protein>
<keyword evidence="3 5" id="KW-0687">Ribonucleoprotein</keyword>
<accession>A0A7L5AH00</accession>
<dbReference type="AlphaFoldDB" id="A0A7L5AH00"/>
<dbReference type="OrthoDB" id="9815192at2"/>
<dbReference type="InterPro" id="IPR001854">
    <property type="entry name" value="Ribosomal_uL29"/>
</dbReference>
<feature type="compositionally biased region" description="Low complexity" evidence="6">
    <location>
        <begin position="94"/>
        <end position="104"/>
    </location>
</feature>
<dbReference type="CDD" id="cd00427">
    <property type="entry name" value="Ribosomal_L29_HIP"/>
    <property type="match status" value="1"/>
</dbReference>
<sequence length="114" mass="12501">MAIGSKELATVELDTFEDGRLVDELKKAKEELFNLRFQSATGQLESHGRLRAVKRDIARIYTVIHERELGIRATPAPLEVAPKATKAKKKSKADAAVEAPADEAASTDKNEEAK</sequence>
<organism evidence="7 8">
    <name type="scientific">Marisediminicola antarctica</name>
    <dbReference type="NCBI Taxonomy" id="674079"/>
    <lineage>
        <taxon>Bacteria</taxon>
        <taxon>Bacillati</taxon>
        <taxon>Actinomycetota</taxon>
        <taxon>Actinomycetes</taxon>
        <taxon>Micrococcales</taxon>
        <taxon>Microbacteriaceae</taxon>
        <taxon>Marisediminicola</taxon>
    </lineage>
</organism>
<evidence type="ECO:0000256" key="1">
    <source>
        <dbReference type="ARBA" id="ARBA00009254"/>
    </source>
</evidence>
<dbReference type="GO" id="GO:0022625">
    <property type="term" value="C:cytosolic large ribosomal subunit"/>
    <property type="evidence" value="ECO:0007669"/>
    <property type="project" value="TreeGrafter"/>
</dbReference>
<evidence type="ECO:0000256" key="4">
    <source>
        <dbReference type="ARBA" id="ARBA00035204"/>
    </source>
</evidence>
<comment type="similarity">
    <text evidence="1 5">Belongs to the universal ribosomal protein uL29 family.</text>
</comment>
<evidence type="ECO:0000256" key="3">
    <source>
        <dbReference type="ARBA" id="ARBA00023274"/>
    </source>
</evidence>
<reference evidence="7 8" key="1">
    <citation type="submission" date="2016-09" db="EMBL/GenBank/DDBJ databases">
        <title>Complete genome sequence of microbes from the polar regions.</title>
        <authorList>
            <person name="Liao L."/>
            <person name="Chen B."/>
        </authorList>
    </citation>
    <scope>NUCLEOTIDE SEQUENCE [LARGE SCALE GENOMIC DNA]</scope>
    <source>
        <strain evidence="7 8">ZS314</strain>
    </source>
</reference>
<dbReference type="PANTHER" id="PTHR10916">
    <property type="entry name" value="60S RIBOSOMAL PROTEIN L35/50S RIBOSOMAL PROTEIN L29"/>
    <property type="match status" value="1"/>
</dbReference>
<evidence type="ECO:0000256" key="2">
    <source>
        <dbReference type="ARBA" id="ARBA00022980"/>
    </source>
</evidence>
<proteinExistence type="inferred from homology"/>
<keyword evidence="2 5" id="KW-0689">Ribosomal protein</keyword>
<dbReference type="FunFam" id="1.10.287.310:FF:000001">
    <property type="entry name" value="50S ribosomal protein L29"/>
    <property type="match status" value="1"/>
</dbReference>
<dbReference type="GO" id="GO:0006412">
    <property type="term" value="P:translation"/>
    <property type="evidence" value="ECO:0007669"/>
    <property type="project" value="UniProtKB-UniRule"/>
</dbReference>
<dbReference type="HAMAP" id="MF_00374">
    <property type="entry name" value="Ribosomal_uL29"/>
    <property type="match status" value="1"/>
</dbReference>
<feature type="region of interest" description="Disordered" evidence="6">
    <location>
        <begin position="82"/>
        <end position="114"/>
    </location>
</feature>
<dbReference type="EMBL" id="CP017146">
    <property type="protein sequence ID" value="QHO69045.1"/>
    <property type="molecule type" value="Genomic_DNA"/>
</dbReference>
<dbReference type="SUPFAM" id="SSF46561">
    <property type="entry name" value="Ribosomal protein L29 (L29p)"/>
    <property type="match status" value="1"/>
</dbReference>
<keyword evidence="8" id="KW-1185">Reference proteome</keyword>
<dbReference type="RefSeq" id="WP_161885407.1">
    <property type="nucleotide sequence ID" value="NZ_CP017146.1"/>
</dbReference>
<dbReference type="InterPro" id="IPR036049">
    <property type="entry name" value="Ribosomal_uL29_sf"/>
</dbReference>
<evidence type="ECO:0000313" key="7">
    <source>
        <dbReference type="EMBL" id="QHO69045.1"/>
    </source>
</evidence>
<dbReference type="NCBIfam" id="TIGR00012">
    <property type="entry name" value="L29"/>
    <property type="match status" value="1"/>
</dbReference>
<evidence type="ECO:0000256" key="5">
    <source>
        <dbReference type="HAMAP-Rule" id="MF_00374"/>
    </source>
</evidence>
<dbReference type="Gene3D" id="1.10.287.310">
    <property type="match status" value="1"/>
</dbReference>
<evidence type="ECO:0000313" key="8">
    <source>
        <dbReference type="Proteomes" id="UP000464507"/>
    </source>
</evidence>
<dbReference type="InterPro" id="IPR018254">
    <property type="entry name" value="Ribosomal_uL29_CS"/>
</dbReference>
<dbReference type="PROSITE" id="PS00579">
    <property type="entry name" value="RIBOSOMAL_L29"/>
    <property type="match status" value="1"/>
</dbReference>
<dbReference type="KEGG" id="mant:BHD05_04685"/>
<evidence type="ECO:0000256" key="6">
    <source>
        <dbReference type="SAM" id="MobiDB-lite"/>
    </source>
</evidence>
<gene>
    <name evidence="5" type="primary">rpmC</name>
    <name evidence="7" type="ORF">BHD05_04685</name>
</gene>
<dbReference type="Pfam" id="PF00831">
    <property type="entry name" value="Ribosomal_L29"/>
    <property type="match status" value="1"/>
</dbReference>
<dbReference type="GO" id="GO:0003735">
    <property type="term" value="F:structural constituent of ribosome"/>
    <property type="evidence" value="ECO:0007669"/>
    <property type="project" value="InterPro"/>
</dbReference>
<dbReference type="Proteomes" id="UP000464507">
    <property type="component" value="Chromosome"/>
</dbReference>